<dbReference type="AlphaFoldDB" id="A0A165MG73"/>
<accession>A0A165MG73</accession>
<feature type="transmembrane region" description="Helical" evidence="1">
    <location>
        <begin position="187"/>
        <end position="205"/>
    </location>
</feature>
<dbReference type="Proteomes" id="UP000076481">
    <property type="component" value="Unassembled WGS sequence"/>
</dbReference>
<gene>
    <name evidence="2" type="ORF">A3K90_08680</name>
</gene>
<evidence type="ECO:0000256" key="1">
    <source>
        <dbReference type="SAM" id="Phobius"/>
    </source>
</evidence>
<feature type="transmembrane region" description="Helical" evidence="1">
    <location>
        <begin position="138"/>
        <end position="158"/>
    </location>
</feature>
<evidence type="ECO:0000313" key="3">
    <source>
        <dbReference type="Proteomes" id="UP000076481"/>
    </source>
</evidence>
<comment type="caution">
    <text evidence="2">The sequence shown here is derived from an EMBL/GenBank/DDBJ whole genome shotgun (WGS) entry which is preliminary data.</text>
</comment>
<feature type="transmembrane region" description="Helical" evidence="1">
    <location>
        <begin position="107"/>
        <end position="131"/>
    </location>
</feature>
<dbReference type="EMBL" id="LVWG01000007">
    <property type="protein sequence ID" value="KZK75211.1"/>
    <property type="molecule type" value="Genomic_DNA"/>
</dbReference>
<keyword evidence="1" id="KW-0812">Transmembrane</keyword>
<organism evidence="2 3">
    <name type="scientific">Pelodictyon luteolum</name>
    <dbReference type="NCBI Taxonomy" id="1100"/>
    <lineage>
        <taxon>Bacteria</taxon>
        <taxon>Pseudomonadati</taxon>
        <taxon>Chlorobiota</taxon>
        <taxon>Chlorobiia</taxon>
        <taxon>Chlorobiales</taxon>
        <taxon>Chlorobiaceae</taxon>
        <taxon>Chlorobium/Pelodictyon group</taxon>
        <taxon>Pelodictyon</taxon>
    </lineage>
</organism>
<feature type="transmembrane region" description="Helical" evidence="1">
    <location>
        <begin position="12"/>
        <end position="30"/>
    </location>
</feature>
<sequence>MLVGLYVVRDGNMFSSLACTVAILLWRIGIPWRGLAAVSLAFCGFMFVYGPPLLMHIPIYASYVGAYLSHSWLDASSVADYLIRIVGNSTNIAMRTIFFNDRGGLNILAPVGLVSGVSMLAAFCFAAWSFIRNDERKTAVFASLMLLVALAVLSVNPLVQPRYLMPYAVAFFMLVQRQYGQEEKKNIWGAAIALTVLGIVGYGVLPIPHPPVPIVHEFWLY</sequence>
<keyword evidence="1" id="KW-1133">Transmembrane helix</keyword>
<feature type="transmembrane region" description="Helical" evidence="1">
    <location>
        <begin position="37"/>
        <end position="61"/>
    </location>
</feature>
<protein>
    <submittedName>
        <fullName evidence="2">Uncharacterized protein</fullName>
    </submittedName>
</protein>
<name>A0A165MG73_PELLU</name>
<reference evidence="2 3" key="1">
    <citation type="submission" date="2016-03" db="EMBL/GenBank/DDBJ databases">
        <title>Speciation and ecological success in dimly lit waters: horizontal gene transfer in a green sulfur bacteria bloom unveiled by metagenomic assembly.</title>
        <authorList>
            <person name="Llorens-Mares T."/>
            <person name="Liu Z."/>
            <person name="Allen L.Z."/>
            <person name="Rusch D.B."/>
            <person name="Craig M.T."/>
            <person name="Dupont C.L."/>
            <person name="Bryant D.A."/>
            <person name="Casamayor E.O."/>
        </authorList>
    </citation>
    <scope>NUCLEOTIDE SEQUENCE [LARGE SCALE GENOMIC DNA]</scope>
    <source>
        <strain evidence="2">CIII</strain>
    </source>
</reference>
<evidence type="ECO:0000313" key="2">
    <source>
        <dbReference type="EMBL" id="KZK75211.1"/>
    </source>
</evidence>
<proteinExistence type="predicted"/>
<keyword evidence="1" id="KW-0472">Membrane</keyword>